<evidence type="ECO:0000259" key="2">
    <source>
        <dbReference type="Pfam" id="PF00857"/>
    </source>
</evidence>
<dbReference type="SUPFAM" id="SSF52499">
    <property type="entry name" value="Isochorismatase-like hydrolases"/>
    <property type="match status" value="1"/>
</dbReference>
<feature type="domain" description="Isochorismatase-like" evidence="2">
    <location>
        <begin position="28"/>
        <end position="201"/>
    </location>
</feature>
<dbReference type="RefSeq" id="WP_344611810.1">
    <property type="nucleotide sequence ID" value="NZ_BAAARV010000016.1"/>
</dbReference>
<dbReference type="PRINTS" id="PR01398">
    <property type="entry name" value="ISCHRISMTASE"/>
</dbReference>
<dbReference type="EMBL" id="BAAARV010000016">
    <property type="protein sequence ID" value="GAA2337199.1"/>
    <property type="molecule type" value="Genomic_DNA"/>
</dbReference>
<dbReference type="PANTHER" id="PTHR43540">
    <property type="entry name" value="PEROXYUREIDOACRYLATE/UREIDOACRYLATE AMIDOHYDROLASE-RELATED"/>
    <property type="match status" value="1"/>
</dbReference>
<protein>
    <recommendedName>
        <fullName evidence="2">Isochorismatase-like domain-containing protein</fullName>
    </recommendedName>
</protein>
<dbReference type="InterPro" id="IPR036380">
    <property type="entry name" value="Isochorismatase-like_sf"/>
</dbReference>
<dbReference type="Gene3D" id="3.40.50.850">
    <property type="entry name" value="Isochorismatase-like"/>
    <property type="match status" value="1"/>
</dbReference>
<dbReference type="InterPro" id="IPR000868">
    <property type="entry name" value="Isochorismatase-like_dom"/>
</dbReference>
<comment type="caution">
    <text evidence="3">The sequence shown here is derived from an EMBL/GenBank/DDBJ whole genome shotgun (WGS) entry which is preliminary data.</text>
</comment>
<name>A0ABN3FU16_9ACTN</name>
<gene>
    <name evidence="3" type="ORF">GCM10010170_018070</name>
</gene>
<dbReference type="Pfam" id="PF00857">
    <property type="entry name" value="Isochorismatase"/>
    <property type="match status" value="1"/>
</dbReference>
<reference evidence="3 4" key="1">
    <citation type="journal article" date="2019" name="Int. J. Syst. Evol. Microbiol.">
        <title>The Global Catalogue of Microorganisms (GCM) 10K type strain sequencing project: providing services to taxonomists for standard genome sequencing and annotation.</title>
        <authorList>
            <consortium name="The Broad Institute Genomics Platform"/>
            <consortium name="The Broad Institute Genome Sequencing Center for Infectious Disease"/>
            <person name="Wu L."/>
            <person name="Ma J."/>
        </authorList>
    </citation>
    <scope>NUCLEOTIDE SEQUENCE [LARGE SCALE GENOMIC DNA]</scope>
    <source>
        <strain evidence="3 4">JCM 3272</strain>
    </source>
</reference>
<evidence type="ECO:0000256" key="1">
    <source>
        <dbReference type="ARBA" id="ARBA00022801"/>
    </source>
</evidence>
<organism evidence="3 4">
    <name type="scientific">Dactylosporangium salmoneum</name>
    <dbReference type="NCBI Taxonomy" id="53361"/>
    <lineage>
        <taxon>Bacteria</taxon>
        <taxon>Bacillati</taxon>
        <taxon>Actinomycetota</taxon>
        <taxon>Actinomycetes</taxon>
        <taxon>Micromonosporales</taxon>
        <taxon>Micromonosporaceae</taxon>
        <taxon>Dactylosporangium</taxon>
    </lineage>
</organism>
<dbReference type="InterPro" id="IPR016291">
    <property type="entry name" value="Isochorismatase"/>
</dbReference>
<dbReference type="InterPro" id="IPR050272">
    <property type="entry name" value="Isochorismatase-like_hydrls"/>
</dbReference>
<proteinExistence type="predicted"/>
<evidence type="ECO:0000313" key="3">
    <source>
        <dbReference type="EMBL" id="GAA2337199.1"/>
    </source>
</evidence>
<dbReference type="PANTHER" id="PTHR43540:SF3">
    <property type="entry name" value="ENTEROBACTIN SYNTHASE COMPONENT B"/>
    <property type="match status" value="1"/>
</dbReference>
<accession>A0ABN3FU16</accession>
<keyword evidence="4" id="KW-1185">Reference proteome</keyword>
<keyword evidence="1" id="KW-0378">Hydrolase</keyword>
<dbReference type="Proteomes" id="UP001501444">
    <property type="component" value="Unassembled WGS sequence"/>
</dbReference>
<sequence>MIPTIAPYAIPVPRREGPAPWRVEPHRSVLLIHDMQRYFVDRFAPDLSPGRELLANVAALRAACARRGIPVVYTAQPGRMTRAERGLLHDVWGPGMTDDEQSRGIVPAIAPGPADVVVTKHRYSAFHRTNLGVTLRALGRDQLLVCGVFAHLGCLLTACDAYAHDIQPFLVADAMADFTAADHAMALDYAARSCAATPTTETVLARLAGVPQAAGSSRA</sequence>
<evidence type="ECO:0000313" key="4">
    <source>
        <dbReference type="Proteomes" id="UP001501444"/>
    </source>
</evidence>